<dbReference type="Pfam" id="PF00011">
    <property type="entry name" value="HSP20"/>
    <property type="match status" value="1"/>
</dbReference>
<dbReference type="OrthoDB" id="17379at2759"/>
<dbReference type="InterPro" id="IPR051779">
    <property type="entry name" value="HspG1-11-like"/>
</dbReference>
<evidence type="ECO:0000259" key="4">
    <source>
        <dbReference type="PROSITE" id="PS01031"/>
    </source>
</evidence>
<sequence>MATIFENLLNHHLNNNYSYIETTNIGFVPDLDVVETPNSFIIEIELAGVNKDDIQIEIKDSKLYIQGEKKRSVLEVSSEITTTTEGNNEFKNKKYLSERSYGSFKRYLDLTKVLHVLDLSSIKTQFNDGLLTLTINKKNQELSKIIKIVL</sequence>
<evidence type="ECO:0000313" key="6">
    <source>
        <dbReference type="Proteomes" id="UP000001064"/>
    </source>
</evidence>
<keyword evidence="1" id="KW-0346">Stress response</keyword>
<gene>
    <name evidence="5" type="ORF">DICPUDRAFT_94756</name>
</gene>
<keyword evidence="6" id="KW-1185">Reference proteome</keyword>
<evidence type="ECO:0000256" key="2">
    <source>
        <dbReference type="PROSITE-ProRule" id="PRU00285"/>
    </source>
</evidence>
<accession>F0ZN76</accession>
<dbReference type="CDD" id="cd06464">
    <property type="entry name" value="ACD_sHsps-like"/>
    <property type="match status" value="1"/>
</dbReference>
<comment type="similarity">
    <text evidence="2 3">Belongs to the small heat shock protein (HSP20) family.</text>
</comment>
<dbReference type="InterPro" id="IPR008978">
    <property type="entry name" value="HSP20-like_chaperone"/>
</dbReference>
<dbReference type="VEuPathDB" id="AmoebaDB:DICPUDRAFT_94756"/>
<dbReference type="STRING" id="5786.F0ZN76"/>
<dbReference type="KEGG" id="dpp:DICPUDRAFT_94756"/>
<dbReference type="RefSeq" id="XP_003288879.1">
    <property type="nucleotide sequence ID" value="XM_003288831.1"/>
</dbReference>
<dbReference type="InterPro" id="IPR002068">
    <property type="entry name" value="A-crystallin/Hsp20_dom"/>
</dbReference>
<organism evidence="5 6">
    <name type="scientific">Dictyostelium purpureum</name>
    <name type="common">Slime mold</name>
    <dbReference type="NCBI Taxonomy" id="5786"/>
    <lineage>
        <taxon>Eukaryota</taxon>
        <taxon>Amoebozoa</taxon>
        <taxon>Evosea</taxon>
        <taxon>Eumycetozoa</taxon>
        <taxon>Dictyostelia</taxon>
        <taxon>Dictyosteliales</taxon>
        <taxon>Dictyosteliaceae</taxon>
        <taxon>Dictyostelium</taxon>
    </lineage>
</organism>
<dbReference type="OMA" id="GCKRQYS"/>
<dbReference type="GeneID" id="10499484"/>
<reference evidence="6" key="1">
    <citation type="journal article" date="2011" name="Genome Biol.">
        <title>Comparative genomics of the social amoebae Dictyostelium discoideum and Dictyostelium purpureum.</title>
        <authorList>
            <consortium name="US DOE Joint Genome Institute (JGI-PGF)"/>
            <person name="Sucgang R."/>
            <person name="Kuo A."/>
            <person name="Tian X."/>
            <person name="Salerno W."/>
            <person name="Parikh A."/>
            <person name="Feasley C.L."/>
            <person name="Dalin E."/>
            <person name="Tu H."/>
            <person name="Huang E."/>
            <person name="Barry K."/>
            <person name="Lindquist E."/>
            <person name="Shapiro H."/>
            <person name="Bruce D."/>
            <person name="Schmutz J."/>
            <person name="Salamov A."/>
            <person name="Fey P."/>
            <person name="Gaudet P."/>
            <person name="Anjard C."/>
            <person name="Babu M.M."/>
            <person name="Basu S."/>
            <person name="Bushmanova Y."/>
            <person name="van der Wel H."/>
            <person name="Katoh-Kurasawa M."/>
            <person name="Dinh C."/>
            <person name="Coutinho P.M."/>
            <person name="Saito T."/>
            <person name="Elias M."/>
            <person name="Schaap P."/>
            <person name="Kay R.R."/>
            <person name="Henrissat B."/>
            <person name="Eichinger L."/>
            <person name="Rivero F."/>
            <person name="Putnam N.H."/>
            <person name="West C.M."/>
            <person name="Loomis W.F."/>
            <person name="Chisholm R.L."/>
            <person name="Shaulsky G."/>
            <person name="Strassmann J.E."/>
            <person name="Queller D.C."/>
            <person name="Kuspa A."/>
            <person name="Grigoriev I.V."/>
        </authorList>
    </citation>
    <scope>NUCLEOTIDE SEQUENCE [LARGE SCALE GENOMIC DNA]</scope>
    <source>
        <strain evidence="6">QSDP1</strain>
    </source>
</reference>
<dbReference type="Proteomes" id="UP000001064">
    <property type="component" value="Unassembled WGS sequence"/>
</dbReference>
<dbReference type="Gene3D" id="2.60.40.790">
    <property type="match status" value="1"/>
</dbReference>
<dbReference type="EMBL" id="GL871091">
    <property type="protein sequence ID" value="EGC34602.1"/>
    <property type="molecule type" value="Genomic_DNA"/>
</dbReference>
<name>F0ZN76_DICPU</name>
<dbReference type="InParanoid" id="F0ZN76"/>
<evidence type="ECO:0000256" key="3">
    <source>
        <dbReference type="RuleBase" id="RU003616"/>
    </source>
</evidence>
<evidence type="ECO:0000256" key="1">
    <source>
        <dbReference type="ARBA" id="ARBA00023016"/>
    </source>
</evidence>
<protein>
    <recommendedName>
        <fullName evidence="4">SHSP domain-containing protein</fullName>
    </recommendedName>
</protein>
<feature type="domain" description="SHSP" evidence="4">
    <location>
        <begin position="22"/>
        <end position="150"/>
    </location>
</feature>
<dbReference type="PANTHER" id="PTHR46827:SF1">
    <property type="entry name" value="HEAT SHOCK PROTEIN DDB_G0288861-RELATED"/>
    <property type="match status" value="1"/>
</dbReference>
<proteinExistence type="inferred from homology"/>
<dbReference type="SUPFAM" id="SSF49764">
    <property type="entry name" value="HSP20-like chaperones"/>
    <property type="match status" value="1"/>
</dbReference>
<evidence type="ECO:0000313" key="5">
    <source>
        <dbReference type="EMBL" id="EGC34602.1"/>
    </source>
</evidence>
<dbReference type="PANTHER" id="PTHR46827">
    <property type="entry name" value="HEAT SHOCK PROTEIN DDB_G0288861-RELATED"/>
    <property type="match status" value="1"/>
</dbReference>
<dbReference type="AlphaFoldDB" id="F0ZN76"/>
<dbReference type="PROSITE" id="PS01031">
    <property type="entry name" value="SHSP"/>
    <property type="match status" value="1"/>
</dbReference>